<dbReference type="GO" id="GO:0008474">
    <property type="term" value="F:palmitoyl-(protein) hydrolase activity"/>
    <property type="evidence" value="ECO:0000318"/>
    <property type="project" value="GO_Central"/>
</dbReference>
<feature type="compositionally biased region" description="Low complexity" evidence="1">
    <location>
        <begin position="61"/>
        <end position="76"/>
    </location>
</feature>
<sequence length="446" mass="49355">MVAHDEDSTQHLGSQFSIREEDLDTVELSDVELDFERALAGVSPPDKNNNNNNHHHHRRTSSGTGSSTNGSQPNSGSDKEEEQGADGKGGGQEEKPLGFFGTISNLLKACGLLCVIGCPPVPEIITRKVAFHPPECTYTAHLRGEPGKRIVSVRKLQHKDFVIEPKPIEGISPYEYERLLKQYTPFTVTTREKCVLVGVHVRPSNYPRNEREDFSNFSKQVIIFAQPNSSDLGSFMQPHSVSFAALANAFHMDVYAFDYSGYGLSMGYPSERNLYADIHAVYDHVRREQPDKKICLIGYSIGTSAVTDLASLEPPALSGVILIAPFTSGMRLMWNAPAQEKTCCLDRFTSKEKISEVAVPVLIIHGSNDTMISMDHSQELHRHLRHPVPPLFVHGADHMSIFNGTNPETFRRIYKFLKTEAFTAAPPSSSSKSAASPSDSRDDESK</sequence>
<feature type="compositionally biased region" description="Low complexity" evidence="1">
    <location>
        <begin position="424"/>
        <end position="438"/>
    </location>
</feature>
<dbReference type="EnsemblMetazoa" id="PPA23351.1">
    <property type="protein sequence ID" value="PPA23351.1"/>
    <property type="gene ID" value="WBGene00112905"/>
</dbReference>
<dbReference type="SUPFAM" id="SSF53474">
    <property type="entry name" value="alpha/beta-Hydrolases"/>
    <property type="match status" value="1"/>
</dbReference>
<dbReference type="InterPro" id="IPR029058">
    <property type="entry name" value="AB_hydrolase_fold"/>
</dbReference>
<dbReference type="OrthoDB" id="446723at2759"/>
<evidence type="ECO:0000256" key="1">
    <source>
        <dbReference type="SAM" id="MobiDB-lite"/>
    </source>
</evidence>
<keyword evidence="4" id="KW-1185">Reference proteome</keyword>
<proteinExistence type="predicted"/>
<dbReference type="Gene3D" id="3.40.50.1820">
    <property type="entry name" value="alpha/beta hydrolase"/>
    <property type="match status" value="1"/>
</dbReference>
<dbReference type="Proteomes" id="UP000005239">
    <property type="component" value="Unassembled WGS sequence"/>
</dbReference>
<gene>
    <name evidence="3" type="primary">WBGene00112905</name>
</gene>
<name>A0A2A6B411_PRIPA</name>
<feature type="region of interest" description="Disordered" evidence="1">
    <location>
        <begin position="1"/>
        <end position="23"/>
    </location>
</feature>
<organism evidence="3 4">
    <name type="scientific">Pristionchus pacificus</name>
    <name type="common">Parasitic nematode worm</name>
    <dbReference type="NCBI Taxonomy" id="54126"/>
    <lineage>
        <taxon>Eukaryota</taxon>
        <taxon>Metazoa</taxon>
        <taxon>Ecdysozoa</taxon>
        <taxon>Nematoda</taxon>
        <taxon>Chromadorea</taxon>
        <taxon>Rhabditida</taxon>
        <taxon>Rhabditina</taxon>
        <taxon>Diplogasteromorpha</taxon>
        <taxon>Diplogasteroidea</taxon>
        <taxon>Neodiplogasteridae</taxon>
        <taxon>Pristionchus</taxon>
    </lineage>
</organism>
<evidence type="ECO:0000313" key="4">
    <source>
        <dbReference type="Proteomes" id="UP000005239"/>
    </source>
</evidence>
<dbReference type="AlphaFoldDB" id="A0A2A6B411"/>
<accession>A0A8R1UGH5</accession>
<dbReference type="PANTHER" id="PTHR12277">
    <property type="entry name" value="ALPHA/BETA HYDROLASE DOMAIN-CONTAINING PROTEIN"/>
    <property type="match status" value="1"/>
</dbReference>
<evidence type="ECO:0000313" key="3">
    <source>
        <dbReference type="EnsemblMetazoa" id="PPA23351.1"/>
    </source>
</evidence>
<protein>
    <submittedName>
        <fullName evidence="3">Hydrolase</fullName>
    </submittedName>
</protein>
<dbReference type="GO" id="GO:0005886">
    <property type="term" value="C:plasma membrane"/>
    <property type="evidence" value="ECO:0000318"/>
    <property type="project" value="GO_Central"/>
</dbReference>
<reference evidence="3" key="2">
    <citation type="submission" date="2022-06" db="UniProtKB">
        <authorList>
            <consortium name="EnsemblMetazoa"/>
        </authorList>
    </citation>
    <scope>IDENTIFICATION</scope>
    <source>
        <strain evidence="3">PS312</strain>
    </source>
</reference>
<reference evidence="4" key="1">
    <citation type="journal article" date="2008" name="Nat. Genet.">
        <title>The Pristionchus pacificus genome provides a unique perspective on nematode lifestyle and parasitism.</title>
        <authorList>
            <person name="Dieterich C."/>
            <person name="Clifton S.W."/>
            <person name="Schuster L.N."/>
            <person name="Chinwalla A."/>
            <person name="Delehaunty K."/>
            <person name="Dinkelacker I."/>
            <person name="Fulton L."/>
            <person name="Fulton R."/>
            <person name="Godfrey J."/>
            <person name="Minx P."/>
            <person name="Mitreva M."/>
            <person name="Roeseler W."/>
            <person name="Tian H."/>
            <person name="Witte H."/>
            <person name="Yang S.P."/>
            <person name="Wilson R.K."/>
            <person name="Sommer R.J."/>
        </authorList>
    </citation>
    <scope>NUCLEOTIDE SEQUENCE [LARGE SCALE GENOMIC DNA]</scope>
    <source>
        <strain evidence="4">PS312</strain>
    </source>
</reference>
<dbReference type="GO" id="GO:0010008">
    <property type="term" value="C:endosome membrane"/>
    <property type="evidence" value="ECO:0000318"/>
    <property type="project" value="GO_Central"/>
</dbReference>
<evidence type="ECO:0000259" key="2">
    <source>
        <dbReference type="Pfam" id="PF12146"/>
    </source>
</evidence>
<feature type="region of interest" description="Disordered" evidence="1">
    <location>
        <begin position="423"/>
        <end position="446"/>
    </location>
</feature>
<dbReference type="Pfam" id="PF12146">
    <property type="entry name" value="Hydrolase_4"/>
    <property type="match status" value="1"/>
</dbReference>
<feature type="region of interest" description="Disordered" evidence="1">
    <location>
        <begin position="37"/>
        <end position="95"/>
    </location>
</feature>
<accession>A0A2A6B411</accession>
<dbReference type="PANTHER" id="PTHR12277:SF39">
    <property type="entry name" value="SERINE AMINOPEPTIDASE S33 DOMAIN-CONTAINING PROTEIN"/>
    <property type="match status" value="1"/>
</dbReference>
<dbReference type="InterPro" id="IPR022742">
    <property type="entry name" value="Hydrolase_4"/>
</dbReference>
<feature type="domain" description="Serine aminopeptidase S33" evidence="2">
    <location>
        <begin position="240"/>
        <end position="330"/>
    </location>
</feature>